<dbReference type="InterPro" id="IPR015424">
    <property type="entry name" value="PyrdxlP-dep_Trfase"/>
</dbReference>
<name>A0A160PF52_9HYPH</name>
<accession>A0A160PF52</accession>
<dbReference type="GO" id="GO:0009102">
    <property type="term" value="P:biotin biosynthetic process"/>
    <property type="evidence" value="ECO:0007669"/>
    <property type="project" value="TreeGrafter"/>
</dbReference>
<dbReference type="GO" id="GO:0030170">
    <property type="term" value="F:pyridoxal phosphate binding"/>
    <property type="evidence" value="ECO:0007669"/>
    <property type="project" value="InterPro"/>
</dbReference>
<evidence type="ECO:0000313" key="7">
    <source>
        <dbReference type="Proteomes" id="UP000218288"/>
    </source>
</evidence>
<evidence type="ECO:0000256" key="1">
    <source>
        <dbReference type="ARBA" id="ARBA00008954"/>
    </source>
</evidence>
<dbReference type="PANTHER" id="PTHR42684:SF3">
    <property type="entry name" value="ADENOSYLMETHIONINE-8-AMINO-7-OXONONANOATE AMINOTRANSFERASE"/>
    <property type="match status" value="1"/>
</dbReference>
<dbReference type="RefSeq" id="WP_096485866.1">
    <property type="nucleotide sequence ID" value="NZ_AP014809.1"/>
</dbReference>
<dbReference type="PIRSF" id="PIRSF000521">
    <property type="entry name" value="Transaminase_4ab_Lys_Orn"/>
    <property type="match status" value="1"/>
</dbReference>
<protein>
    <submittedName>
        <fullName evidence="6">Aminotransferase</fullName>
    </submittedName>
</protein>
<evidence type="ECO:0000256" key="3">
    <source>
        <dbReference type="ARBA" id="ARBA00022679"/>
    </source>
</evidence>
<dbReference type="InterPro" id="IPR015421">
    <property type="entry name" value="PyrdxlP-dep_Trfase_major"/>
</dbReference>
<dbReference type="Gene3D" id="3.40.640.10">
    <property type="entry name" value="Type I PLP-dependent aspartate aminotransferase-like (Major domain)"/>
    <property type="match status" value="1"/>
</dbReference>
<evidence type="ECO:0000256" key="5">
    <source>
        <dbReference type="RuleBase" id="RU003560"/>
    </source>
</evidence>
<dbReference type="GO" id="GO:0009448">
    <property type="term" value="P:gamma-aminobutyric acid metabolic process"/>
    <property type="evidence" value="ECO:0007669"/>
    <property type="project" value="TreeGrafter"/>
</dbReference>
<keyword evidence="2 6" id="KW-0032">Aminotransferase</keyword>
<dbReference type="Pfam" id="PF00202">
    <property type="entry name" value="Aminotran_3"/>
    <property type="match status" value="1"/>
</dbReference>
<keyword evidence="3 6" id="KW-0808">Transferase</keyword>
<evidence type="ECO:0000256" key="2">
    <source>
        <dbReference type="ARBA" id="ARBA00022576"/>
    </source>
</evidence>
<sequence>MLSNIAARDVETLIHPYTNLSTFRETGPLVLERGHGVWVYDTDGRPYLEGMAGLWCTALGYGNEELVEAAAEQMGRLPFAHLFSGRSHDPAIELAETLKELMPVPTSKIFFTSSGSEANDAQVKLVWYMNNALGRPRKKKIIARRKGYHGVTVATASLTGLPANHADWDLPIDGFLHTACPHHYRGAEPGESEEAYSQRLAAELEAQILAEDPDTVAAFFAEPVMGAGGAIVPPAGYFPAIQAVLDRYDVRLVADEVICGFGRLGTWFGGEALGMRPHTLSFAKALTSGYLPLGGISIDEPLYRAMLDESVKLGGFGHGTTYSGHPVACAVANRALHIYRRDRIVERAAERAPHFQAALSRLADHPLVGEARGMGLIGGIEIVADKASKRQFEPKAAVAACCVAFAQDEGLIVRFLAGDRIAVCPPLVIEPDEINTLFERLTRALDRTAAWIAHEGLQPAAAT</sequence>
<organism evidence="6 7">
    <name type="scientific">Methylorubrum populi</name>
    <dbReference type="NCBI Taxonomy" id="223967"/>
    <lineage>
        <taxon>Bacteria</taxon>
        <taxon>Pseudomonadati</taxon>
        <taxon>Pseudomonadota</taxon>
        <taxon>Alphaproteobacteria</taxon>
        <taxon>Hyphomicrobiales</taxon>
        <taxon>Methylobacteriaceae</taxon>
        <taxon>Methylorubrum</taxon>
    </lineage>
</organism>
<dbReference type="CDD" id="cd00610">
    <property type="entry name" value="OAT_like"/>
    <property type="match status" value="1"/>
</dbReference>
<dbReference type="Gene3D" id="3.90.1150.10">
    <property type="entry name" value="Aspartate Aminotransferase, domain 1"/>
    <property type="match status" value="1"/>
</dbReference>
<dbReference type="EMBL" id="AP014809">
    <property type="protein sequence ID" value="BAU91809.1"/>
    <property type="molecule type" value="Genomic_DNA"/>
</dbReference>
<dbReference type="OrthoDB" id="9801834at2"/>
<dbReference type="Proteomes" id="UP000218288">
    <property type="component" value="Chromosome"/>
</dbReference>
<evidence type="ECO:0000256" key="4">
    <source>
        <dbReference type="ARBA" id="ARBA00022898"/>
    </source>
</evidence>
<comment type="similarity">
    <text evidence="1 5">Belongs to the class-III pyridoxal-phosphate-dependent aminotransferase family.</text>
</comment>
<dbReference type="PANTHER" id="PTHR42684">
    <property type="entry name" value="ADENOSYLMETHIONINE-8-AMINO-7-OXONONANOATE AMINOTRANSFERASE"/>
    <property type="match status" value="1"/>
</dbReference>
<gene>
    <name evidence="6" type="ORF">MPPM_3204</name>
</gene>
<reference evidence="6 7" key="1">
    <citation type="journal article" date="2016" name="Genome Announc.">
        <title>Complete Genome Sequence of Methylobacterium populi P-1M, Isolated from Pink-Pigmented Household Biofilm.</title>
        <authorList>
            <person name="Morohoshi T."/>
            <person name="Ikeda T."/>
        </authorList>
    </citation>
    <scope>NUCLEOTIDE SEQUENCE [LARGE SCALE GENOMIC DNA]</scope>
    <source>
        <strain evidence="6 7">P-1M</strain>
    </source>
</reference>
<dbReference type="AlphaFoldDB" id="A0A160PF52"/>
<dbReference type="InterPro" id="IPR015422">
    <property type="entry name" value="PyrdxlP-dep_Trfase_small"/>
</dbReference>
<dbReference type="GO" id="GO:0004015">
    <property type="term" value="F:adenosylmethionine-8-amino-7-oxononanoate transaminase activity"/>
    <property type="evidence" value="ECO:0007669"/>
    <property type="project" value="TreeGrafter"/>
</dbReference>
<dbReference type="InterPro" id="IPR005814">
    <property type="entry name" value="Aminotrans_3"/>
</dbReference>
<dbReference type="NCBIfam" id="NF004767">
    <property type="entry name" value="PRK06105.1"/>
    <property type="match status" value="1"/>
</dbReference>
<dbReference type="FunFam" id="3.40.640.10:FF:000014">
    <property type="entry name" value="Adenosylmethionine-8-amino-7-oxononanoate aminotransferase, probable"/>
    <property type="match status" value="1"/>
</dbReference>
<dbReference type="SUPFAM" id="SSF53383">
    <property type="entry name" value="PLP-dependent transferases"/>
    <property type="match status" value="1"/>
</dbReference>
<proteinExistence type="inferred from homology"/>
<keyword evidence="4 5" id="KW-0663">Pyridoxal phosphate</keyword>
<evidence type="ECO:0000313" key="6">
    <source>
        <dbReference type="EMBL" id="BAU91809.1"/>
    </source>
</evidence>